<dbReference type="AlphaFoldDB" id="A0AAV8XNY8"/>
<comment type="caution">
    <text evidence="1">The sequence shown here is derived from an EMBL/GenBank/DDBJ whole genome shotgun (WGS) entry which is preliminary data.</text>
</comment>
<name>A0AAV8XNY8_9CUCU</name>
<sequence length="93" mass="10387">MVNKLNKAFYNTVLSQTFSPCGNYLIVGDIYGVLSIFHLSKIIQPETNLSREELAPRNKITIKEDFQINSLLTTQNHIIVGGVGEIYATCGRI</sequence>
<proteinExistence type="predicted"/>
<dbReference type="EMBL" id="JAPWTK010000426">
    <property type="protein sequence ID" value="KAJ8940504.1"/>
    <property type="molecule type" value="Genomic_DNA"/>
</dbReference>
<evidence type="ECO:0000313" key="1">
    <source>
        <dbReference type="EMBL" id="KAJ8940504.1"/>
    </source>
</evidence>
<accession>A0AAV8XNY8</accession>
<dbReference type="Proteomes" id="UP001162162">
    <property type="component" value="Unassembled WGS sequence"/>
</dbReference>
<evidence type="ECO:0000313" key="2">
    <source>
        <dbReference type="Proteomes" id="UP001162162"/>
    </source>
</evidence>
<organism evidence="1 2">
    <name type="scientific">Aromia moschata</name>
    <dbReference type="NCBI Taxonomy" id="1265417"/>
    <lineage>
        <taxon>Eukaryota</taxon>
        <taxon>Metazoa</taxon>
        <taxon>Ecdysozoa</taxon>
        <taxon>Arthropoda</taxon>
        <taxon>Hexapoda</taxon>
        <taxon>Insecta</taxon>
        <taxon>Pterygota</taxon>
        <taxon>Neoptera</taxon>
        <taxon>Endopterygota</taxon>
        <taxon>Coleoptera</taxon>
        <taxon>Polyphaga</taxon>
        <taxon>Cucujiformia</taxon>
        <taxon>Chrysomeloidea</taxon>
        <taxon>Cerambycidae</taxon>
        <taxon>Cerambycinae</taxon>
        <taxon>Callichromatini</taxon>
        <taxon>Aromia</taxon>
    </lineage>
</organism>
<gene>
    <name evidence="1" type="ORF">NQ318_004443</name>
</gene>
<protein>
    <submittedName>
        <fullName evidence="1">Uncharacterized protein</fullName>
    </submittedName>
</protein>
<keyword evidence="2" id="KW-1185">Reference proteome</keyword>
<reference evidence="1" key="1">
    <citation type="journal article" date="2023" name="Insect Mol. Biol.">
        <title>Genome sequencing provides insights into the evolution of gene families encoding plant cell wall-degrading enzymes in longhorned beetles.</title>
        <authorList>
            <person name="Shin N.R."/>
            <person name="Okamura Y."/>
            <person name="Kirsch R."/>
            <person name="Pauchet Y."/>
        </authorList>
    </citation>
    <scope>NUCLEOTIDE SEQUENCE</scope>
    <source>
        <strain evidence="1">AMC_N1</strain>
    </source>
</reference>